<organism evidence="9">
    <name type="scientific">Medicago truncatula</name>
    <name type="common">Barrel medic</name>
    <name type="synonym">Medicago tribuloides</name>
    <dbReference type="NCBI Taxonomy" id="3880"/>
    <lineage>
        <taxon>Eukaryota</taxon>
        <taxon>Viridiplantae</taxon>
        <taxon>Streptophyta</taxon>
        <taxon>Embryophyta</taxon>
        <taxon>Tracheophyta</taxon>
        <taxon>Spermatophyta</taxon>
        <taxon>Magnoliopsida</taxon>
        <taxon>eudicotyledons</taxon>
        <taxon>Gunneridae</taxon>
        <taxon>Pentapetalae</taxon>
        <taxon>rosids</taxon>
        <taxon>fabids</taxon>
        <taxon>Fabales</taxon>
        <taxon>Fabaceae</taxon>
        <taxon>Papilionoideae</taxon>
        <taxon>50 kb inversion clade</taxon>
        <taxon>NPAAA clade</taxon>
        <taxon>Hologalegina</taxon>
        <taxon>IRL clade</taxon>
        <taxon>Trifolieae</taxon>
        <taxon>Medicago</taxon>
    </lineage>
</organism>
<dbReference type="GO" id="GO:0016592">
    <property type="term" value="C:mediator complex"/>
    <property type="evidence" value="ECO:0007669"/>
    <property type="project" value="InterPro"/>
</dbReference>
<evidence type="ECO:0000256" key="1">
    <source>
        <dbReference type="ARBA" id="ARBA00004123"/>
    </source>
</evidence>
<reference evidence="9" key="1">
    <citation type="submission" date="2004-11" db="EMBL/GenBank/DDBJ databases">
        <authorList>
            <person name="Town C.D."/>
        </authorList>
    </citation>
    <scope>NUCLEOTIDE SEQUENCE</scope>
</reference>
<feature type="compositionally biased region" description="Polar residues" evidence="6">
    <location>
        <begin position="8"/>
        <end position="19"/>
    </location>
</feature>
<evidence type="ECO:0000256" key="3">
    <source>
        <dbReference type="ARBA" id="ARBA00023015"/>
    </source>
</evidence>
<keyword evidence="7" id="KW-0472">Membrane</keyword>
<keyword evidence="5" id="KW-0539">Nucleus</keyword>
<accession>Q2HTJ2</accession>
<protein>
    <submittedName>
        <fullName evidence="9">2-oxo acid dehydrogenase, lipoyl-binding site</fullName>
    </submittedName>
</protein>
<evidence type="ECO:0000256" key="4">
    <source>
        <dbReference type="ARBA" id="ARBA00023163"/>
    </source>
</evidence>
<dbReference type="EMBL" id="AC150440">
    <property type="protein sequence ID" value="ABD32834.1"/>
    <property type="molecule type" value="Genomic_DNA"/>
</dbReference>
<reference evidence="9" key="2">
    <citation type="submission" date="2007-03" db="EMBL/GenBank/DDBJ databases">
        <authorList>
            <consortium name="The International Medicago Genome Annotation Group"/>
        </authorList>
    </citation>
    <scope>NUCLEOTIDE SEQUENCE</scope>
</reference>
<feature type="domain" description="Mediator complex subunit Med12" evidence="8">
    <location>
        <begin position="158"/>
        <end position="219"/>
    </location>
</feature>
<evidence type="ECO:0000256" key="5">
    <source>
        <dbReference type="ARBA" id="ARBA00023242"/>
    </source>
</evidence>
<comment type="subcellular location">
    <subcellularLocation>
        <location evidence="1">Nucleus</location>
    </subcellularLocation>
</comment>
<keyword evidence="7" id="KW-1133">Transmembrane helix</keyword>
<dbReference type="GO" id="GO:0006357">
    <property type="term" value="P:regulation of transcription by RNA polymerase II"/>
    <property type="evidence" value="ECO:0007669"/>
    <property type="project" value="InterPro"/>
</dbReference>
<dbReference type="PANTHER" id="PTHR46567:SF2">
    <property type="entry name" value="RNA POLYMERASE II TRANSCRIPTION MEDIATORS PROTEIN"/>
    <property type="match status" value="1"/>
</dbReference>
<feature type="region of interest" description="Disordered" evidence="6">
    <location>
        <begin position="1"/>
        <end position="40"/>
    </location>
</feature>
<dbReference type="SMART" id="SM01281">
    <property type="entry name" value="Med12"/>
    <property type="match status" value="1"/>
</dbReference>
<keyword evidence="7" id="KW-0812">Transmembrane</keyword>
<sequence>MQRYHAGSCTSAVNNNTIGGPSARDIGRIDSSSLPPNFPVSSRRLPPPFTLYKLKCDKEPLNSRLGPPDFNPQTPNCPEETLTKEYLQSGYRDTVEGLEEAREILLTQIPHFNKTIVLNCKEAIRKRLRAINESRVQKRKAGQVYGVALSGSQLSKPGVFPEQRPCSEDFRKKWIEGLSQQHKRLRSLADHVPQYRRKSVLEVLIRNNVPLPRATWFVKVTYLNLVRSGSASVPSGGTNDKTQLSCSELWTKDIIEYLQTLLDDFFSKNTSHSIHNRDRSPQIPYMTSVKHRSNQLLPVSNGEEPSLHFRWWYVVRLLQWHHAEGLLLPSLVIDWVLRQLQTSGFDFSLFRFFQEKQLLEIWQLLLPIVYGFLEIVVLSQTYVRTFAGVALRIIRDPAPGGSDLVDNSRRAYTTAALIEMLRYLILAVPETFVALDCFPLPSSVVSLAINDGNFAPKAIEAADKIKSSSADVCIFRSKGLDVRYESLAFDRVISSIQKHAENLTKAVSPGYPGHCLAKAAQALDKSLVLGDLCEAFKYLFEDLYDEPASDDWVAKVSPCLRLSLKWFANVNTSLIYSVFFLCEWATCDFRNFRTAPPCDIKFTGKKDISQVHIAVRILKMKLRNMHTLSTQMNGSTHHGAGYLAKCSSQQNNWNYGCKIKSSSKTMNQIIRSSIAFESPGPLHDIIVCWIDQHIVHKGEGLKRLHLFIVELICAGIFYPLAYVRQLIVSGIMDTSVNMVDLERQKRHRRIVKQLPGNFIRHALEESKIIEGPLLIEALHDYLNERRLILRGSFSENHDNASSANGFAVNQKHCTSSAKDGSSTVSIDQRKTIPSSKISYKAEKDGNGVDDLKKAISVLLQLPKSLSNLTITGLGESQGSVKRPFRCHNKIDVMEATPGCEECRRAKKQKLSEERSSFVQAHFPVLSDDEDTWWVKKELKPLEPLKVEQPLKTTKQVAKSRQKTVRKTQSLAQLAASRIEGSQGASTSHVCDIKVNCPHHRTAMDGDTTKFVDGIQTSQFEDIVSTGRALKRLRFVEKREITVWLMTVIRQLIGDTEKSIGKVGQFGRPVTTVDDRSSIRWKLGEDELSAILYLMDISDDLVPAIKFLLWLLPKVCSSPNSTSHSGRNVSMLPRNVDNQVCNVREAFLLSSLRRYENILATSDLIPEALSSVVQRATTIIASNGRVSGSGALAFARYLLKKYSNVVSVIEWEKNFKTTCDKRLASELEFGGRLVDAECGLPLGVPAGVEDPDDYFRQKISGGRLPSRVASGMRDVVQRNVEEAFHYLFGKDRKLFAAGTPKGPTLEKWDNGYQIAQQIVMGLMDCIRQTGGAAQEGDPSLVTSAVSAIVGSVGPSLAKLPDFSAGNNHPNASLATSSLSYAKCIMRMHITCLCLLKEALGERQSRVFDIALATEASNTLAGVFAPSKASRNQFQMSPETHDTSATMSNDAVNSSSKIVLARTTKIAASVSALIVGAIIYGVTSLERMVTVLRLKEGLDVIQFVRSSRSNSNGSARSVGAIKVDCSVEVHLHWFRLLVGNCRTICEGLVVDLLSEPSIVALSRMQRMLPLSLVFPPAYLIFAFVMWRPFIMNANVAIREDTNQLYQTLTTGINDAIKHLPFRDACLRDSQGLYDLMAADTSDLEFATFLELNGSDMRLNSTAFVPLRARLFLNAIIDRKMPQSIYTKDGGSQISGHGESKIQFTDSKSKLEDKLVDVLEALQPAKFHWQWVELRLLLNELSLIEKLQTHDMSLAKAIQLSSPSPEKAAASENENDFIQIILTRLLVRPDAAPLFSELIHLFGKSLVDSMLSQAKWFLVGQDVLVGRKTIRQRLINIAESQRFSIKPQFSEPWGWCSPCTDPITIKRDKRKVDSLSLEEGEVAEGVDVKRPLKGFSQVFDSEGSTIKQLHETERAFLELILPCIDQSSDESRYSFASDLINQLCSIEKLIAAVTRGPGKLAVSSPVTEGLTNKVNTRKTIKGGSPGLARRPTSSTDSSPPSPAALRASLSLRIQLIMRFLPILCTDREPSVRKMRNTLASVILRLLGSQVVLEDANILVNATHSSHSKRDVESPSNVACVAFLDSSVEGLFDQLLLILHGLLSSSPPCWLRLKAASKTANEPTRELLETLQNHLDCMQLPDSIRLRIQAAMPVLPPSTRCSFSCQPPSVANSSLASLQSNIKNSGSNSGSLATSQRSPVPLSRTAASGKSKQQDNDFEVDPWTLLEDGAGSCPSASNVGSGDRVNIRAASWLKGAVRVRRTDLTYVGPVDEDS</sequence>
<comment type="similarity">
    <text evidence="2">Belongs to the Mediator complex subunit 12 family.</text>
</comment>
<dbReference type="InterPro" id="IPR019035">
    <property type="entry name" value="Mediator_Med12"/>
</dbReference>
<evidence type="ECO:0000256" key="2">
    <source>
        <dbReference type="ARBA" id="ARBA00010289"/>
    </source>
</evidence>
<evidence type="ECO:0000256" key="6">
    <source>
        <dbReference type="SAM" id="MobiDB-lite"/>
    </source>
</evidence>
<feature type="region of interest" description="Disordered" evidence="6">
    <location>
        <begin position="2180"/>
        <end position="2212"/>
    </location>
</feature>
<feature type="region of interest" description="Disordered" evidence="6">
    <location>
        <begin position="1969"/>
        <end position="2000"/>
    </location>
</feature>
<feature type="transmembrane region" description="Helical" evidence="7">
    <location>
        <begin position="1464"/>
        <end position="1483"/>
    </location>
</feature>
<dbReference type="GO" id="GO:0003712">
    <property type="term" value="F:transcription coregulator activity"/>
    <property type="evidence" value="ECO:0007669"/>
    <property type="project" value="InterPro"/>
</dbReference>
<feature type="compositionally biased region" description="Low complexity" evidence="6">
    <location>
        <begin position="1988"/>
        <end position="2000"/>
    </location>
</feature>
<dbReference type="Pfam" id="PF09497">
    <property type="entry name" value="Med12"/>
    <property type="match status" value="1"/>
</dbReference>
<feature type="transmembrane region" description="Helical" evidence="7">
    <location>
        <begin position="1565"/>
        <end position="1584"/>
    </location>
</feature>
<gene>
    <name evidence="9" type="ORF">MtrDRAFT_AC150440g19v2</name>
</gene>
<keyword evidence="4" id="KW-0804">Transcription</keyword>
<proteinExistence type="inferred from homology"/>
<evidence type="ECO:0000259" key="8">
    <source>
        <dbReference type="SMART" id="SM01281"/>
    </source>
</evidence>
<dbReference type="OMA" id="THSIGNF"/>
<dbReference type="PANTHER" id="PTHR46567">
    <property type="entry name" value="MEDIATOR OF RNA POLYMERASE II TRANSCRIPTION SUBUNIT 12"/>
    <property type="match status" value="1"/>
</dbReference>
<evidence type="ECO:0000313" key="9">
    <source>
        <dbReference type="EMBL" id="ABD32834.1"/>
    </source>
</evidence>
<name>Q2HTJ2_MEDTR</name>
<evidence type="ECO:0000256" key="7">
    <source>
        <dbReference type="SAM" id="Phobius"/>
    </source>
</evidence>
<keyword evidence="3" id="KW-0805">Transcription regulation</keyword>